<dbReference type="Proteomes" id="UP000184356">
    <property type="component" value="Unassembled WGS sequence"/>
</dbReference>
<dbReference type="STRING" id="1036612.A0A1L9T2K3"/>
<dbReference type="RefSeq" id="XP_040697454.1">
    <property type="nucleotide sequence ID" value="XM_040840112.1"/>
</dbReference>
<name>A0A1L9T2K3_9EURO</name>
<protein>
    <submittedName>
        <fullName evidence="1">Uncharacterized protein</fullName>
    </submittedName>
</protein>
<dbReference type="GeneID" id="63756185"/>
<reference evidence="2" key="1">
    <citation type="journal article" date="2017" name="Genome Biol.">
        <title>Comparative genomics reveals high biological diversity and specific adaptations in the industrially and medically important fungal genus Aspergillus.</title>
        <authorList>
            <person name="de Vries R.P."/>
            <person name="Riley R."/>
            <person name="Wiebenga A."/>
            <person name="Aguilar-Osorio G."/>
            <person name="Amillis S."/>
            <person name="Uchima C.A."/>
            <person name="Anderluh G."/>
            <person name="Asadollahi M."/>
            <person name="Askin M."/>
            <person name="Barry K."/>
            <person name="Battaglia E."/>
            <person name="Bayram O."/>
            <person name="Benocci T."/>
            <person name="Braus-Stromeyer S.A."/>
            <person name="Caldana C."/>
            <person name="Canovas D."/>
            <person name="Cerqueira G.C."/>
            <person name="Chen F."/>
            <person name="Chen W."/>
            <person name="Choi C."/>
            <person name="Clum A."/>
            <person name="Dos Santos R.A."/>
            <person name="Damasio A.R."/>
            <person name="Diallinas G."/>
            <person name="Emri T."/>
            <person name="Fekete E."/>
            <person name="Flipphi M."/>
            <person name="Freyberg S."/>
            <person name="Gallo A."/>
            <person name="Gournas C."/>
            <person name="Habgood R."/>
            <person name="Hainaut M."/>
            <person name="Harispe M.L."/>
            <person name="Henrissat B."/>
            <person name="Hilden K.S."/>
            <person name="Hope R."/>
            <person name="Hossain A."/>
            <person name="Karabika E."/>
            <person name="Karaffa L."/>
            <person name="Karanyi Z."/>
            <person name="Krasevec N."/>
            <person name="Kuo A."/>
            <person name="Kusch H."/>
            <person name="LaButti K."/>
            <person name="Lagendijk E.L."/>
            <person name="Lapidus A."/>
            <person name="Levasseur A."/>
            <person name="Lindquist E."/>
            <person name="Lipzen A."/>
            <person name="Logrieco A.F."/>
            <person name="MacCabe A."/>
            <person name="Maekelae M.R."/>
            <person name="Malavazi I."/>
            <person name="Melin P."/>
            <person name="Meyer V."/>
            <person name="Mielnichuk N."/>
            <person name="Miskei M."/>
            <person name="Molnar A.P."/>
            <person name="Mule G."/>
            <person name="Ngan C.Y."/>
            <person name="Orejas M."/>
            <person name="Orosz E."/>
            <person name="Ouedraogo J.P."/>
            <person name="Overkamp K.M."/>
            <person name="Park H.-S."/>
            <person name="Perrone G."/>
            <person name="Piumi F."/>
            <person name="Punt P.J."/>
            <person name="Ram A.F."/>
            <person name="Ramon A."/>
            <person name="Rauscher S."/>
            <person name="Record E."/>
            <person name="Riano-Pachon D.M."/>
            <person name="Robert V."/>
            <person name="Roehrig J."/>
            <person name="Ruller R."/>
            <person name="Salamov A."/>
            <person name="Salih N.S."/>
            <person name="Samson R.A."/>
            <person name="Sandor E."/>
            <person name="Sanguinetti M."/>
            <person name="Schuetze T."/>
            <person name="Sepcic K."/>
            <person name="Shelest E."/>
            <person name="Sherlock G."/>
            <person name="Sophianopoulou V."/>
            <person name="Squina F.M."/>
            <person name="Sun H."/>
            <person name="Susca A."/>
            <person name="Todd R.B."/>
            <person name="Tsang A."/>
            <person name="Unkles S.E."/>
            <person name="van de Wiele N."/>
            <person name="van Rossen-Uffink D."/>
            <person name="Oliveira J.V."/>
            <person name="Vesth T.C."/>
            <person name="Visser J."/>
            <person name="Yu J.-H."/>
            <person name="Zhou M."/>
            <person name="Andersen M.R."/>
            <person name="Archer D.B."/>
            <person name="Baker S.E."/>
            <person name="Benoit I."/>
            <person name="Brakhage A.A."/>
            <person name="Braus G.H."/>
            <person name="Fischer R."/>
            <person name="Frisvad J.C."/>
            <person name="Goldman G.H."/>
            <person name="Houbraken J."/>
            <person name="Oakley B."/>
            <person name="Pocsi I."/>
            <person name="Scazzocchio C."/>
            <person name="Seiboth B."/>
            <person name="vanKuyk P.A."/>
            <person name="Wortman J."/>
            <person name="Dyer P.S."/>
            <person name="Grigoriev I.V."/>
        </authorList>
    </citation>
    <scope>NUCLEOTIDE SEQUENCE [LARGE SCALE GENOMIC DNA]</scope>
    <source>
        <strain evidence="2">CBS 593.65</strain>
    </source>
</reference>
<dbReference type="EMBL" id="KV878596">
    <property type="protein sequence ID" value="OJJ53648.1"/>
    <property type="molecule type" value="Genomic_DNA"/>
</dbReference>
<organism evidence="1 2">
    <name type="scientific">Aspergillus sydowii CBS 593.65</name>
    <dbReference type="NCBI Taxonomy" id="1036612"/>
    <lineage>
        <taxon>Eukaryota</taxon>
        <taxon>Fungi</taxon>
        <taxon>Dikarya</taxon>
        <taxon>Ascomycota</taxon>
        <taxon>Pezizomycotina</taxon>
        <taxon>Eurotiomycetes</taxon>
        <taxon>Eurotiomycetidae</taxon>
        <taxon>Eurotiales</taxon>
        <taxon>Aspergillaceae</taxon>
        <taxon>Aspergillus</taxon>
        <taxon>Aspergillus subgen. Nidulantes</taxon>
    </lineage>
</organism>
<evidence type="ECO:0000313" key="2">
    <source>
        <dbReference type="Proteomes" id="UP000184356"/>
    </source>
</evidence>
<gene>
    <name evidence="1" type="ORF">ASPSYDRAFT_1162713</name>
</gene>
<proteinExistence type="predicted"/>
<sequence length="118" mass="13388">MHSLQPLDVSIFSPLSLAYSNELEGILHSSIGLSFITKRDFFLPAWNKAVSPKNIESAWRSVGIQPWDAGCSTKFYCSTMHHLATQNRILKLRCDGLENALEIGKKKQQRAKHIMFKL</sequence>
<evidence type="ECO:0000313" key="1">
    <source>
        <dbReference type="EMBL" id="OJJ53648.1"/>
    </source>
</evidence>
<dbReference type="VEuPathDB" id="FungiDB:ASPSYDRAFT_1162713"/>
<dbReference type="AlphaFoldDB" id="A0A1L9T2K3"/>
<dbReference type="OrthoDB" id="4503213at2759"/>
<accession>A0A1L9T2K3</accession>
<keyword evidence="2" id="KW-1185">Reference proteome</keyword>